<comment type="subcellular location">
    <subcellularLocation>
        <location evidence="1 11">Cytoplasm</location>
    </subcellularLocation>
</comment>
<dbReference type="CDD" id="cd00859">
    <property type="entry name" value="HisRS_anticodon"/>
    <property type="match status" value="1"/>
</dbReference>
<dbReference type="InterPro" id="IPR041715">
    <property type="entry name" value="HisRS-like_core"/>
</dbReference>
<keyword evidence="6 11" id="KW-0547">Nucleotide-binding</keyword>
<dbReference type="Gene3D" id="3.40.50.800">
    <property type="entry name" value="Anticodon-binding domain"/>
    <property type="match status" value="1"/>
</dbReference>
<comment type="subunit">
    <text evidence="3 11">Homodimer.</text>
</comment>
<dbReference type="PIRSF" id="PIRSF001549">
    <property type="entry name" value="His-tRNA_synth"/>
    <property type="match status" value="1"/>
</dbReference>
<dbReference type="GO" id="GO:0005737">
    <property type="term" value="C:cytoplasm"/>
    <property type="evidence" value="ECO:0007669"/>
    <property type="project" value="UniProtKB-SubCell"/>
</dbReference>
<evidence type="ECO:0000313" key="14">
    <source>
        <dbReference type="EMBL" id="ELR65249.1"/>
    </source>
</evidence>
<dbReference type="InterPro" id="IPR036621">
    <property type="entry name" value="Anticodon-bd_dom_sf"/>
</dbReference>
<keyword evidence="7 11" id="KW-0067">ATP-binding</keyword>
<feature type="binding site" evidence="12">
    <location>
        <position position="107"/>
    </location>
    <ligand>
        <name>L-histidine</name>
        <dbReference type="ChEBI" id="CHEBI:57595"/>
    </ligand>
</feature>
<evidence type="ECO:0000256" key="8">
    <source>
        <dbReference type="ARBA" id="ARBA00022917"/>
    </source>
</evidence>
<evidence type="ECO:0000313" key="15">
    <source>
        <dbReference type="Proteomes" id="UP000011134"/>
    </source>
</evidence>
<dbReference type="AlphaFoldDB" id="L8JCM6"/>
<comment type="catalytic activity">
    <reaction evidence="10 11">
        <text>tRNA(His) + L-histidine + ATP = L-histidyl-tRNA(His) + AMP + diphosphate + H(+)</text>
        <dbReference type="Rhea" id="RHEA:17313"/>
        <dbReference type="Rhea" id="RHEA-COMP:9665"/>
        <dbReference type="Rhea" id="RHEA-COMP:9689"/>
        <dbReference type="ChEBI" id="CHEBI:15378"/>
        <dbReference type="ChEBI" id="CHEBI:30616"/>
        <dbReference type="ChEBI" id="CHEBI:33019"/>
        <dbReference type="ChEBI" id="CHEBI:57595"/>
        <dbReference type="ChEBI" id="CHEBI:78442"/>
        <dbReference type="ChEBI" id="CHEBI:78527"/>
        <dbReference type="ChEBI" id="CHEBI:456215"/>
        <dbReference type="EC" id="6.1.1.21"/>
    </reaction>
</comment>
<dbReference type="Proteomes" id="UP000011134">
    <property type="component" value="Unassembled WGS sequence"/>
</dbReference>
<dbReference type="EC" id="6.1.1.21" evidence="11"/>
<feature type="binding site" evidence="12">
    <location>
        <position position="103"/>
    </location>
    <ligand>
        <name>L-histidine</name>
        <dbReference type="ChEBI" id="CHEBI:57595"/>
    </ligand>
</feature>
<evidence type="ECO:0000256" key="11">
    <source>
        <dbReference type="HAMAP-Rule" id="MF_00127"/>
    </source>
</evidence>
<keyword evidence="9 11" id="KW-0030">Aminoacyl-tRNA synthetase</keyword>
<dbReference type="PANTHER" id="PTHR43707:SF1">
    <property type="entry name" value="HISTIDINE--TRNA LIGASE, MITOCHONDRIAL-RELATED"/>
    <property type="match status" value="1"/>
</dbReference>
<keyword evidence="15" id="KW-1185">Reference proteome</keyword>
<evidence type="ECO:0000256" key="9">
    <source>
        <dbReference type="ARBA" id="ARBA00023146"/>
    </source>
</evidence>
<dbReference type="InterPro" id="IPR033656">
    <property type="entry name" value="HisRS_anticodon"/>
</dbReference>
<dbReference type="Pfam" id="PF03129">
    <property type="entry name" value="HGTP_anticodon"/>
    <property type="match status" value="1"/>
</dbReference>
<sequence>MEGTIKQVVSAYGCSEIRMPIVESTHLFCRAIGEVTDVVEKEMYTFDDRNGDSLTLRPEGTAGCVRAGIQNGLLYNQEQRLWYIGPMFRHERPQKGRYRQFHQFGVEVFGLNGPDIDAELIMMTARMWRELGIDKHVRLELNSIGSVEARATYRDALVSFLEKHVDVLDEDCKRRMHTNPLRVLDTKNQAVQEILVDAPKLSEYLDEESKQHFAGLCELLDAAGIEYQVNERLVRGLDYYNRTVFEWITESLGAQGTVCAGGRYDGLVEQLGGKATPAVGFAMGLERLVLMMETLELTEVRRPVDVYMVTAGEGTMMAGMKLAEKLREEVPGLRVMTHFGGGSFKKQFKRADNVGAAVALVLGENEIAENTVVVKDLRGGEQTTMAQDDVAAKLAELI</sequence>
<name>L8JCM6_9GAMM</name>
<dbReference type="PANTHER" id="PTHR43707">
    <property type="entry name" value="HISTIDYL-TRNA SYNTHETASE"/>
    <property type="match status" value="1"/>
</dbReference>
<evidence type="ECO:0000256" key="7">
    <source>
        <dbReference type="ARBA" id="ARBA00022840"/>
    </source>
</evidence>
<evidence type="ECO:0000256" key="6">
    <source>
        <dbReference type="ARBA" id="ARBA00022741"/>
    </source>
</evidence>
<comment type="caution">
    <text evidence="14">The sequence shown here is derived from an EMBL/GenBank/DDBJ whole genome shotgun (WGS) entry which is preliminary data.</text>
</comment>
<dbReference type="InterPro" id="IPR015807">
    <property type="entry name" value="His-tRNA-ligase"/>
</dbReference>
<feature type="binding site" evidence="12">
    <location>
        <begin position="59"/>
        <end position="61"/>
    </location>
    <ligand>
        <name>L-histidine</name>
        <dbReference type="ChEBI" id="CHEBI:57595"/>
    </ligand>
</feature>
<dbReference type="GO" id="GO:0006427">
    <property type="term" value="P:histidyl-tRNA aminoacylation"/>
    <property type="evidence" value="ECO:0007669"/>
    <property type="project" value="UniProtKB-UniRule"/>
</dbReference>
<keyword evidence="4 11" id="KW-0963">Cytoplasm</keyword>
<accession>L8JCM6</accession>
<evidence type="ECO:0000256" key="12">
    <source>
        <dbReference type="PIRSR" id="PIRSR001549-1"/>
    </source>
</evidence>
<feature type="binding site" evidence="12">
    <location>
        <position position="89"/>
    </location>
    <ligand>
        <name>L-histidine</name>
        <dbReference type="ChEBI" id="CHEBI:57595"/>
    </ligand>
</feature>
<evidence type="ECO:0000259" key="13">
    <source>
        <dbReference type="PROSITE" id="PS50862"/>
    </source>
</evidence>
<dbReference type="NCBIfam" id="TIGR00442">
    <property type="entry name" value="hisS"/>
    <property type="match status" value="1"/>
</dbReference>
<dbReference type="PROSITE" id="PS50862">
    <property type="entry name" value="AA_TRNA_LIGASE_II"/>
    <property type="match status" value="1"/>
</dbReference>
<dbReference type="SUPFAM" id="SSF55681">
    <property type="entry name" value="Class II aaRS and biotin synthetases"/>
    <property type="match status" value="1"/>
</dbReference>
<evidence type="ECO:0000256" key="5">
    <source>
        <dbReference type="ARBA" id="ARBA00022598"/>
    </source>
</evidence>
<dbReference type="InterPro" id="IPR006195">
    <property type="entry name" value="aa-tRNA-synth_II"/>
</dbReference>
<feature type="binding site" evidence="12">
    <location>
        <begin position="239"/>
        <end position="240"/>
    </location>
    <ligand>
        <name>L-histidine</name>
        <dbReference type="ChEBI" id="CHEBI:57595"/>
    </ligand>
</feature>
<dbReference type="HAMAP" id="MF_00127">
    <property type="entry name" value="His_tRNA_synth"/>
    <property type="match status" value="1"/>
</dbReference>
<evidence type="ECO:0000256" key="4">
    <source>
        <dbReference type="ARBA" id="ARBA00022490"/>
    </source>
</evidence>
<dbReference type="InterPro" id="IPR004154">
    <property type="entry name" value="Anticodon-bd"/>
</dbReference>
<dbReference type="EMBL" id="AMZO01000020">
    <property type="protein sequence ID" value="ELR65249.1"/>
    <property type="molecule type" value="Genomic_DNA"/>
</dbReference>
<reference evidence="14 15" key="1">
    <citation type="submission" date="2012-12" db="EMBL/GenBank/DDBJ databases">
        <title>Genome Assembly of Photobacterium sp. AK15.</title>
        <authorList>
            <person name="Khatri I."/>
            <person name="Vaidya B."/>
            <person name="Srinivas T.N.R."/>
            <person name="Subramanian S."/>
            <person name="Pinnaka A."/>
        </authorList>
    </citation>
    <scope>NUCLEOTIDE SEQUENCE [LARGE SCALE GENOMIC DNA]</scope>
    <source>
        <strain evidence="14 15">AK15</strain>
    </source>
</reference>
<dbReference type="GO" id="GO:0004821">
    <property type="term" value="F:histidine-tRNA ligase activity"/>
    <property type="evidence" value="ECO:0007669"/>
    <property type="project" value="UniProtKB-UniRule"/>
</dbReference>
<organism evidence="14 15">
    <name type="scientific">Photobacterium marinum</name>
    <dbReference type="NCBI Taxonomy" id="1056511"/>
    <lineage>
        <taxon>Bacteria</taxon>
        <taxon>Pseudomonadati</taxon>
        <taxon>Pseudomonadota</taxon>
        <taxon>Gammaproteobacteria</taxon>
        <taxon>Vibrionales</taxon>
        <taxon>Vibrionaceae</taxon>
        <taxon>Photobacterium</taxon>
    </lineage>
</organism>
<keyword evidence="5 11" id="KW-0436">Ligase</keyword>
<dbReference type="Gene3D" id="3.30.930.10">
    <property type="entry name" value="Bira Bifunctional Protein, Domain 2"/>
    <property type="match status" value="1"/>
</dbReference>
<keyword evidence="8 11" id="KW-0648">Protein biosynthesis</keyword>
<dbReference type="FunFam" id="3.30.930.10:FF:000005">
    <property type="entry name" value="Histidine--tRNA ligase"/>
    <property type="match status" value="1"/>
</dbReference>
<evidence type="ECO:0000256" key="3">
    <source>
        <dbReference type="ARBA" id="ARBA00011738"/>
    </source>
</evidence>
<evidence type="ECO:0000256" key="2">
    <source>
        <dbReference type="ARBA" id="ARBA00008226"/>
    </source>
</evidence>
<proteinExistence type="inferred from homology"/>
<dbReference type="InterPro" id="IPR045864">
    <property type="entry name" value="aa-tRNA-synth_II/BPL/LPL"/>
</dbReference>
<evidence type="ECO:0000256" key="1">
    <source>
        <dbReference type="ARBA" id="ARBA00004496"/>
    </source>
</evidence>
<dbReference type="GO" id="GO:0005524">
    <property type="term" value="F:ATP binding"/>
    <property type="evidence" value="ECO:0007669"/>
    <property type="project" value="UniProtKB-UniRule"/>
</dbReference>
<feature type="binding site" evidence="12">
    <location>
        <position position="235"/>
    </location>
    <ligand>
        <name>L-histidine</name>
        <dbReference type="ChEBI" id="CHEBI:57595"/>
    </ligand>
</feature>
<dbReference type="FunFam" id="3.40.50.800:FF:000007">
    <property type="entry name" value="Histidine--tRNA ligase"/>
    <property type="match status" value="1"/>
</dbReference>
<dbReference type="InterPro" id="IPR004516">
    <property type="entry name" value="HisRS/HisZ"/>
</dbReference>
<feature type="domain" description="Aminoacyl-transfer RNA synthetases class-II family profile" evidence="13">
    <location>
        <begin position="1"/>
        <end position="303"/>
    </location>
</feature>
<dbReference type="SUPFAM" id="SSF52954">
    <property type="entry name" value="Class II aaRS ABD-related"/>
    <property type="match status" value="1"/>
</dbReference>
<dbReference type="CDD" id="cd00773">
    <property type="entry name" value="HisRS-like_core"/>
    <property type="match status" value="1"/>
</dbReference>
<evidence type="ECO:0000256" key="10">
    <source>
        <dbReference type="ARBA" id="ARBA00047639"/>
    </source>
</evidence>
<dbReference type="PATRIC" id="fig|1056511.3.peg.2896"/>
<comment type="similarity">
    <text evidence="2 11">Belongs to the class-II aminoacyl-tRNA synthetase family.</text>
</comment>
<gene>
    <name evidence="11" type="primary">hisS</name>
    <name evidence="14" type="ORF">C942_01821</name>
</gene>
<dbReference type="Pfam" id="PF13393">
    <property type="entry name" value="tRNA-synt_His"/>
    <property type="match status" value="1"/>
</dbReference>
<protein>
    <recommendedName>
        <fullName evidence="11">Histidine--tRNA ligase</fullName>
        <ecNumber evidence="11">6.1.1.21</ecNumber>
    </recommendedName>
    <alternativeName>
        <fullName evidence="11">Histidyl-tRNA synthetase</fullName>
        <shortName evidence="11">HisRS</shortName>
    </alternativeName>
</protein>